<dbReference type="Pfam" id="PF00392">
    <property type="entry name" value="GntR"/>
    <property type="match status" value="1"/>
</dbReference>
<dbReference type="Proteomes" id="UP001516061">
    <property type="component" value="Unassembled WGS sequence"/>
</dbReference>
<comment type="function">
    <text evidence="5">Transcriptional repressor for the pyruvate dehydrogenase complex genes aceEF and lpd.</text>
</comment>
<evidence type="ECO:0000256" key="3">
    <source>
        <dbReference type="ARBA" id="ARBA00023125"/>
    </source>
</evidence>
<evidence type="ECO:0000256" key="2">
    <source>
        <dbReference type="ARBA" id="ARBA00023015"/>
    </source>
</evidence>
<evidence type="ECO:0000256" key="4">
    <source>
        <dbReference type="ARBA" id="ARBA00023163"/>
    </source>
</evidence>
<dbReference type="RefSeq" id="WP_173806072.1">
    <property type="nucleotide sequence ID" value="NZ_JABSNM010000012.1"/>
</dbReference>
<dbReference type="InterPro" id="IPR000524">
    <property type="entry name" value="Tscrpt_reg_HTH_GntR"/>
</dbReference>
<accession>A0ABX2G446</accession>
<dbReference type="SMART" id="SM00345">
    <property type="entry name" value="HTH_GNTR"/>
    <property type="match status" value="1"/>
</dbReference>
<dbReference type="InterPro" id="IPR036388">
    <property type="entry name" value="WH-like_DNA-bd_sf"/>
</dbReference>
<dbReference type="PANTHER" id="PTHR43537:SF34">
    <property type="entry name" value="PYRUVATE DEHYDROGENASE COMPLEX REPRESSOR"/>
    <property type="match status" value="1"/>
</dbReference>
<dbReference type="Gene3D" id="1.10.10.10">
    <property type="entry name" value="Winged helix-like DNA-binding domain superfamily/Winged helix DNA-binding domain"/>
    <property type="match status" value="1"/>
</dbReference>
<evidence type="ECO:0000256" key="5">
    <source>
        <dbReference type="ARBA" id="ARBA00037357"/>
    </source>
</evidence>
<sequence>MKHALAARLPDQLASRLERAILAGEHRPGERLPPERDWAMRLGVSRAALREALGQLAERGLVLRRHGAGTFVSDQPDARRADAWTQLLQRQPLMQADLLEFRDMLEARCAELAAERADAADLKRLAACHDAVATAYAGRDRPAQVRADVAFHRAIADATRNPVFSYLVATLLALLHEHVHISIADLAPDSAEAHALAAQHEALWRRIEARDPAGAAQAARRHIDFVRQRWQRACGGELPA</sequence>
<evidence type="ECO:0000313" key="8">
    <source>
        <dbReference type="EMBL" id="NRT57062.1"/>
    </source>
</evidence>
<name>A0ABX2G446_9BURK</name>
<dbReference type="Gene3D" id="1.20.120.530">
    <property type="entry name" value="GntR ligand-binding domain-like"/>
    <property type="match status" value="1"/>
</dbReference>
<feature type="domain" description="HTH gntR-type" evidence="7">
    <location>
        <begin position="7"/>
        <end position="75"/>
    </location>
</feature>
<keyword evidence="1" id="KW-0678">Repressor</keyword>
<keyword evidence="4" id="KW-0804">Transcription</keyword>
<reference evidence="8 9" key="1">
    <citation type="submission" date="2020-05" db="EMBL/GenBank/DDBJ databases">
        <title>Genomic Encyclopedia of Type Strains, Phase IV (KMG-V): Genome sequencing to study the core and pangenomes of soil and plant-associated prokaryotes.</title>
        <authorList>
            <person name="Whitman W."/>
        </authorList>
    </citation>
    <scope>NUCLEOTIDE SEQUENCE [LARGE SCALE GENOMIC DNA]</scope>
    <source>
        <strain evidence="8 9">C29</strain>
    </source>
</reference>
<dbReference type="SUPFAM" id="SSF46785">
    <property type="entry name" value="Winged helix' DNA-binding domain"/>
    <property type="match status" value="1"/>
</dbReference>
<dbReference type="SUPFAM" id="SSF48008">
    <property type="entry name" value="GntR ligand-binding domain-like"/>
    <property type="match status" value="1"/>
</dbReference>
<keyword evidence="9" id="KW-1185">Reference proteome</keyword>
<dbReference type="Pfam" id="PF07729">
    <property type="entry name" value="FCD"/>
    <property type="match status" value="1"/>
</dbReference>
<protein>
    <recommendedName>
        <fullName evidence="6">Pyruvate dehydrogenase complex repressor</fullName>
    </recommendedName>
</protein>
<dbReference type="InterPro" id="IPR036390">
    <property type="entry name" value="WH_DNA-bd_sf"/>
</dbReference>
<dbReference type="InterPro" id="IPR011711">
    <property type="entry name" value="GntR_C"/>
</dbReference>
<keyword evidence="3 8" id="KW-0238">DNA-binding</keyword>
<dbReference type="EMBL" id="JABSNM010000012">
    <property type="protein sequence ID" value="NRT57062.1"/>
    <property type="molecule type" value="Genomic_DNA"/>
</dbReference>
<organism evidence="8 9">
    <name type="scientific">Sphaerotilus uruguayifluvii</name>
    <dbReference type="NCBI Taxonomy" id="2735897"/>
    <lineage>
        <taxon>Bacteria</taxon>
        <taxon>Pseudomonadati</taxon>
        <taxon>Pseudomonadota</taxon>
        <taxon>Betaproteobacteria</taxon>
        <taxon>Burkholderiales</taxon>
        <taxon>Sphaerotilaceae</taxon>
        <taxon>Sphaerotilus</taxon>
    </lineage>
</organism>
<dbReference type="InterPro" id="IPR008920">
    <property type="entry name" value="TF_FadR/GntR_C"/>
</dbReference>
<comment type="caution">
    <text evidence="8">The sequence shown here is derived from an EMBL/GenBank/DDBJ whole genome shotgun (WGS) entry which is preliminary data.</text>
</comment>
<evidence type="ECO:0000313" key="9">
    <source>
        <dbReference type="Proteomes" id="UP001516061"/>
    </source>
</evidence>
<dbReference type="GO" id="GO:0003677">
    <property type="term" value="F:DNA binding"/>
    <property type="evidence" value="ECO:0007669"/>
    <property type="project" value="UniProtKB-KW"/>
</dbReference>
<dbReference type="PANTHER" id="PTHR43537">
    <property type="entry name" value="TRANSCRIPTIONAL REGULATOR, GNTR FAMILY"/>
    <property type="match status" value="1"/>
</dbReference>
<evidence type="ECO:0000256" key="1">
    <source>
        <dbReference type="ARBA" id="ARBA00022491"/>
    </source>
</evidence>
<dbReference type="PROSITE" id="PS50949">
    <property type="entry name" value="HTH_GNTR"/>
    <property type="match status" value="1"/>
</dbReference>
<evidence type="ECO:0000259" key="7">
    <source>
        <dbReference type="PROSITE" id="PS50949"/>
    </source>
</evidence>
<evidence type="ECO:0000256" key="6">
    <source>
        <dbReference type="ARBA" id="ARBA00039592"/>
    </source>
</evidence>
<dbReference type="CDD" id="cd07377">
    <property type="entry name" value="WHTH_GntR"/>
    <property type="match status" value="1"/>
</dbReference>
<keyword evidence="2" id="KW-0805">Transcription regulation</keyword>
<dbReference type="PRINTS" id="PR00035">
    <property type="entry name" value="HTHGNTR"/>
</dbReference>
<gene>
    <name evidence="8" type="ORF">HNQ01_002811</name>
</gene>
<dbReference type="SMART" id="SM00895">
    <property type="entry name" value="FCD"/>
    <property type="match status" value="1"/>
</dbReference>
<proteinExistence type="predicted"/>